<evidence type="ECO:0000313" key="6">
    <source>
        <dbReference type="EMBL" id="USD21639.1"/>
    </source>
</evidence>
<proteinExistence type="predicted"/>
<dbReference type="EMBL" id="CP092418">
    <property type="protein sequence ID" value="USD21639.1"/>
    <property type="molecule type" value="Genomic_DNA"/>
</dbReference>
<evidence type="ECO:0000256" key="2">
    <source>
        <dbReference type="ARBA" id="ARBA00022448"/>
    </source>
</evidence>
<dbReference type="InterPro" id="IPR029046">
    <property type="entry name" value="LolA/LolB/LppX"/>
</dbReference>
<keyword evidence="7" id="KW-1185">Reference proteome</keyword>
<dbReference type="SUPFAM" id="SSF89392">
    <property type="entry name" value="Prokaryotic lipoproteins and lipoprotein localization factors"/>
    <property type="match status" value="1"/>
</dbReference>
<comment type="subunit">
    <text evidence="1">Monomer.</text>
</comment>
<protein>
    <submittedName>
        <fullName evidence="6">Outer membrane lipoprotein carrier protein LolA</fullName>
    </submittedName>
</protein>
<evidence type="ECO:0000256" key="3">
    <source>
        <dbReference type="ARBA" id="ARBA00022729"/>
    </source>
</evidence>
<sequence length="204" mass="22921">MTVTRLVVFFICFLFSTVTSALTSEQQAVLREIEKNIVSSPQMLGTFAQTKRLPQLPRPLVSSGVLAISEELGLSWRIENPIESHRIFKLDDADFGNRINSNIVGNHVADPLLKIISGDFSELDQTFTVGPQIAEEQWRINLIPKQEAFRKVIESIEVVGDKKIRKIVLAEANMAITEIDIMNLHSVEANNSQLLSEFSEDNQK</sequence>
<dbReference type="Proteomes" id="UP001055658">
    <property type="component" value="Chromosome"/>
</dbReference>
<evidence type="ECO:0000256" key="1">
    <source>
        <dbReference type="ARBA" id="ARBA00011245"/>
    </source>
</evidence>
<dbReference type="CDD" id="cd16325">
    <property type="entry name" value="LolA"/>
    <property type="match status" value="1"/>
</dbReference>
<name>A0ABY4VIB2_9GAMM</name>
<reference evidence="6" key="1">
    <citation type="submission" date="2022-02" db="EMBL/GenBank/DDBJ databases">
        <title>Coral-associated bacteria.</title>
        <authorList>
            <person name="Tang K."/>
            <person name="Wang X."/>
        </authorList>
    </citation>
    <scope>NUCLEOTIDE SEQUENCE</scope>
    <source>
        <strain evidence="6">SCSIO 43006</strain>
    </source>
</reference>
<feature type="signal peptide" evidence="5">
    <location>
        <begin position="1"/>
        <end position="21"/>
    </location>
</feature>
<organism evidence="6 7">
    <name type="scientific">Microbulbifer variabilis</name>
    <dbReference type="NCBI Taxonomy" id="266805"/>
    <lineage>
        <taxon>Bacteria</taxon>
        <taxon>Pseudomonadati</taxon>
        <taxon>Pseudomonadota</taxon>
        <taxon>Gammaproteobacteria</taxon>
        <taxon>Cellvibrionales</taxon>
        <taxon>Microbulbiferaceae</taxon>
        <taxon>Microbulbifer</taxon>
    </lineage>
</organism>
<feature type="chain" id="PRO_5045110586" evidence="5">
    <location>
        <begin position="22"/>
        <end position="204"/>
    </location>
</feature>
<keyword evidence="3 5" id="KW-0732">Signal</keyword>
<dbReference type="InterPro" id="IPR004564">
    <property type="entry name" value="OM_lipoprot_carrier_LolA-like"/>
</dbReference>
<gene>
    <name evidence="6" type="ORF">MJO52_00425</name>
</gene>
<keyword evidence="6" id="KW-0449">Lipoprotein</keyword>
<keyword evidence="4" id="KW-0653">Protein transport</keyword>
<evidence type="ECO:0000256" key="5">
    <source>
        <dbReference type="SAM" id="SignalP"/>
    </source>
</evidence>
<dbReference type="RefSeq" id="WP_252084043.1">
    <property type="nucleotide sequence ID" value="NZ_CP092418.1"/>
</dbReference>
<accession>A0ABY4VIB2</accession>
<evidence type="ECO:0000313" key="7">
    <source>
        <dbReference type="Proteomes" id="UP001055658"/>
    </source>
</evidence>
<dbReference type="Gene3D" id="2.50.20.10">
    <property type="entry name" value="Lipoprotein localisation LolA/LolB/LppX"/>
    <property type="match status" value="1"/>
</dbReference>
<keyword evidence="2" id="KW-0813">Transport</keyword>
<evidence type="ECO:0000256" key="4">
    <source>
        <dbReference type="ARBA" id="ARBA00022927"/>
    </source>
</evidence>